<keyword evidence="3" id="KW-1185">Reference proteome</keyword>
<proteinExistence type="predicted"/>
<accession>A0AAW1QIR2</accession>
<dbReference type="AlphaFoldDB" id="A0AAW1QIR2"/>
<evidence type="ECO:0000313" key="3">
    <source>
        <dbReference type="Proteomes" id="UP001445335"/>
    </source>
</evidence>
<organism evidence="2 3">
    <name type="scientific">Elliptochloris bilobata</name>
    <dbReference type="NCBI Taxonomy" id="381761"/>
    <lineage>
        <taxon>Eukaryota</taxon>
        <taxon>Viridiplantae</taxon>
        <taxon>Chlorophyta</taxon>
        <taxon>core chlorophytes</taxon>
        <taxon>Trebouxiophyceae</taxon>
        <taxon>Trebouxiophyceae incertae sedis</taxon>
        <taxon>Elliptochloris clade</taxon>
        <taxon>Elliptochloris</taxon>
    </lineage>
</organism>
<comment type="caution">
    <text evidence="2">The sequence shown here is derived from an EMBL/GenBank/DDBJ whole genome shotgun (WGS) entry which is preliminary data.</text>
</comment>
<evidence type="ECO:0000256" key="1">
    <source>
        <dbReference type="SAM" id="MobiDB-lite"/>
    </source>
</evidence>
<reference evidence="2 3" key="1">
    <citation type="journal article" date="2024" name="Nat. Commun.">
        <title>Phylogenomics reveals the evolutionary origins of lichenization in chlorophyte algae.</title>
        <authorList>
            <person name="Puginier C."/>
            <person name="Libourel C."/>
            <person name="Otte J."/>
            <person name="Skaloud P."/>
            <person name="Haon M."/>
            <person name="Grisel S."/>
            <person name="Petersen M."/>
            <person name="Berrin J.G."/>
            <person name="Delaux P.M."/>
            <person name="Dal Grande F."/>
            <person name="Keller J."/>
        </authorList>
    </citation>
    <scope>NUCLEOTIDE SEQUENCE [LARGE SCALE GENOMIC DNA]</scope>
    <source>
        <strain evidence="2 3">SAG 245.80</strain>
    </source>
</reference>
<sequence>MATQAQVLSLAQRRARQGASQQSLPAAGNATTASGAGTGVASAGTRRTLAEVNANSPAYTDPSSGLSVRPVAASTLTSAVPSPAIANGASVAAANADTLAASQDNAVASADPYSGTDGLKGSGSFISSIVGVRIATPFFGTGFNACIDRYFGSFPKVGVVVPSPAAWLLPEFQDLSSQLTTTLDLPAIIPHGLTAEPTGDGFLIWLPSIQPSGIPNFAIRYGIQIGQAFGYSFGYGIIKDICFINFVLV</sequence>
<gene>
    <name evidence="2" type="ORF">WJX81_000442</name>
</gene>
<name>A0AAW1QIR2_9CHLO</name>
<protein>
    <submittedName>
        <fullName evidence="2">Uncharacterized protein</fullName>
    </submittedName>
</protein>
<evidence type="ECO:0000313" key="2">
    <source>
        <dbReference type="EMBL" id="KAK9821313.1"/>
    </source>
</evidence>
<feature type="compositionally biased region" description="Low complexity" evidence="1">
    <location>
        <begin position="8"/>
        <end position="42"/>
    </location>
</feature>
<dbReference type="EMBL" id="JALJOU010000103">
    <property type="protein sequence ID" value="KAK9821313.1"/>
    <property type="molecule type" value="Genomic_DNA"/>
</dbReference>
<feature type="region of interest" description="Disordered" evidence="1">
    <location>
        <begin position="1"/>
        <end position="42"/>
    </location>
</feature>
<dbReference type="Proteomes" id="UP001445335">
    <property type="component" value="Unassembled WGS sequence"/>
</dbReference>